<evidence type="ECO:0000259" key="2">
    <source>
        <dbReference type="Pfam" id="PF13946"/>
    </source>
</evidence>
<accession>A0A1Y0IBQ0</accession>
<evidence type="ECO:0000313" key="3">
    <source>
        <dbReference type="EMBL" id="ARU57948.1"/>
    </source>
</evidence>
<proteinExistence type="predicted"/>
<dbReference type="EMBL" id="CP021425">
    <property type="protein sequence ID" value="ARU57948.1"/>
    <property type="molecule type" value="Genomic_DNA"/>
</dbReference>
<evidence type="ECO:0000256" key="1">
    <source>
        <dbReference type="SAM" id="Coils"/>
    </source>
</evidence>
<keyword evidence="1" id="KW-0175">Coiled coil</keyword>
<dbReference type="InterPro" id="IPR025282">
    <property type="entry name" value="DUF4214"/>
</dbReference>
<dbReference type="Pfam" id="PF13946">
    <property type="entry name" value="DUF4214"/>
    <property type="match status" value="1"/>
</dbReference>
<dbReference type="InterPro" id="IPR038255">
    <property type="entry name" value="PBS_linker_sf"/>
</dbReference>
<sequence length="230" mass="25090">MNHADTVQLMYIAYYGRPADAEGLEFWAQELENVDGNIEALIDAFGDSVEYTERYGDLNNEALITGIYQQLFNRDPDEGGLKFYTQLLDEGAQSLSSIAIDVLNGSTGEDEIIIDNKLTVAKAFTGMIAINNVPYQSEELINSAKDLLSQVDATEAQVESIVKQVFSLLGSIVNIPIDHGDIDVDIDFDFDINSADIITDCFSSDNRVSISLIGTDDTTVECPGAEIGLV</sequence>
<dbReference type="AlphaFoldDB" id="A0A1Y0IBQ0"/>
<feature type="domain" description="DUF4214" evidence="2">
    <location>
        <begin position="44"/>
        <end position="100"/>
    </location>
</feature>
<organism evidence="3 4">
    <name type="scientific">Oleiphilus messinensis</name>
    <dbReference type="NCBI Taxonomy" id="141451"/>
    <lineage>
        <taxon>Bacteria</taxon>
        <taxon>Pseudomonadati</taxon>
        <taxon>Pseudomonadota</taxon>
        <taxon>Gammaproteobacteria</taxon>
        <taxon>Oceanospirillales</taxon>
        <taxon>Oleiphilaceae</taxon>
        <taxon>Oleiphilus</taxon>
    </lineage>
</organism>
<protein>
    <recommendedName>
        <fullName evidence="2">DUF4214 domain-containing protein</fullName>
    </recommendedName>
</protein>
<reference evidence="3 4" key="1">
    <citation type="submission" date="2017-05" db="EMBL/GenBank/DDBJ databases">
        <title>Genomic insights into alkan degradation activity of Oleiphilus messinensis.</title>
        <authorList>
            <person name="Kozyavkin S.A."/>
            <person name="Slesarev A.I."/>
            <person name="Golyshin P.N."/>
            <person name="Korzhenkov A."/>
            <person name="Golyshina O.N."/>
            <person name="Toshchakov S.V."/>
        </authorList>
    </citation>
    <scope>NUCLEOTIDE SEQUENCE [LARGE SCALE GENOMIC DNA]</scope>
    <source>
        <strain evidence="3 4">ME102</strain>
    </source>
</reference>
<dbReference type="Gene3D" id="1.10.3130.20">
    <property type="entry name" value="Phycobilisome linker domain"/>
    <property type="match status" value="1"/>
</dbReference>
<dbReference type="KEGG" id="ome:OLMES_3928"/>
<evidence type="ECO:0000313" key="4">
    <source>
        <dbReference type="Proteomes" id="UP000196027"/>
    </source>
</evidence>
<name>A0A1Y0IBQ0_9GAMM</name>
<feature type="coiled-coil region" evidence="1">
    <location>
        <begin position="137"/>
        <end position="164"/>
    </location>
</feature>
<dbReference type="Proteomes" id="UP000196027">
    <property type="component" value="Chromosome"/>
</dbReference>
<gene>
    <name evidence="3" type="ORF">OLMES_3928</name>
</gene>
<keyword evidence="4" id="KW-1185">Reference proteome</keyword>
<dbReference type="OrthoDB" id="3347322at2"/>